<evidence type="ECO:0000313" key="3">
    <source>
        <dbReference type="EMBL" id="QIS15357.1"/>
    </source>
</evidence>
<keyword evidence="4" id="KW-1185">Reference proteome</keyword>
<feature type="region of interest" description="Disordered" evidence="2">
    <location>
        <begin position="1"/>
        <end position="38"/>
    </location>
</feature>
<dbReference type="InterPro" id="IPR011257">
    <property type="entry name" value="DNA_glycosylase"/>
</dbReference>
<evidence type="ECO:0000256" key="2">
    <source>
        <dbReference type="SAM" id="MobiDB-lite"/>
    </source>
</evidence>
<keyword evidence="1" id="KW-0862">Zinc</keyword>
<dbReference type="InterPro" id="IPR004597">
    <property type="entry name" value="Tag"/>
</dbReference>
<feature type="binding site" evidence="1">
    <location>
        <position position="48"/>
    </location>
    <ligand>
        <name>Zn(2+)</name>
        <dbReference type="ChEBI" id="CHEBI:29105"/>
    </ligand>
</feature>
<evidence type="ECO:0000313" key="4">
    <source>
        <dbReference type="Proteomes" id="UP000503540"/>
    </source>
</evidence>
<dbReference type="GO" id="GO:0006284">
    <property type="term" value="P:base-excision repair"/>
    <property type="evidence" value="ECO:0007669"/>
    <property type="project" value="InterPro"/>
</dbReference>
<dbReference type="Pfam" id="PF03352">
    <property type="entry name" value="Adenine_glyco"/>
    <property type="match status" value="1"/>
</dbReference>
<dbReference type="EC" id="3.2.2.20" evidence="3"/>
<dbReference type="GO" id="GO:0008725">
    <property type="term" value="F:DNA-3-methyladenine glycosylase activity"/>
    <property type="evidence" value="ECO:0007669"/>
    <property type="project" value="UniProtKB-EC"/>
</dbReference>
<reference evidence="3 4" key="1">
    <citation type="journal article" date="2019" name="ACS Chem. Biol.">
        <title>Identification and Mobilization of a Cryptic Antibiotic Biosynthesis Gene Locus from a Human-Pathogenic Nocardia Isolate.</title>
        <authorList>
            <person name="Herisse M."/>
            <person name="Ishida K."/>
            <person name="Porter J.L."/>
            <person name="Howden B."/>
            <person name="Hertweck C."/>
            <person name="Stinear T.P."/>
            <person name="Pidot S.J."/>
        </authorList>
    </citation>
    <scope>NUCLEOTIDE SEQUENCE [LARGE SCALE GENOMIC DNA]</scope>
    <source>
        <strain evidence="3 4">AUSMDU00012717</strain>
    </source>
</reference>
<feature type="binding site" evidence="1">
    <location>
        <position position="218"/>
    </location>
    <ligand>
        <name>Zn(2+)</name>
        <dbReference type="ChEBI" id="CHEBI:29105"/>
    </ligand>
</feature>
<keyword evidence="3" id="KW-0378">Hydrolase</keyword>
<accession>A0A6G9YQI4</accession>
<dbReference type="InterPro" id="IPR005019">
    <property type="entry name" value="Adenine_glyco"/>
</dbReference>
<organism evidence="3 4">
    <name type="scientific">Nocardia arthritidis</name>
    <dbReference type="NCBI Taxonomy" id="228602"/>
    <lineage>
        <taxon>Bacteria</taxon>
        <taxon>Bacillati</taxon>
        <taxon>Actinomycetota</taxon>
        <taxon>Actinomycetes</taxon>
        <taxon>Mycobacteriales</taxon>
        <taxon>Nocardiaceae</taxon>
        <taxon>Nocardia</taxon>
    </lineage>
</organism>
<keyword evidence="1" id="KW-0479">Metal-binding</keyword>
<protein>
    <submittedName>
        <fullName evidence="3">DNA-3-methyladenine glycosylase I</fullName>
        <ecNumber evidence="3">3.2.2.20</ecNumber>
    </submittedName>
</protein>
<keyword evidence="3" id="KW-0326">Glycosidase</keyword>
<gene>
    <name evidence="3" type="primary">tag</name>
    <name evidence="3" type="ORF">F5544_37655</name>
</gene>
<feature type="binding site" evidence="1">
    <location>
        <position position="61"/>
    </location>
    <ligand>
        <name>Zn(2+)</name>
        <dbReference type="ChEBI" id="CHEBI:29105"/>
    </ligand>
</feature>
<dbReference type="PANTHER" id="PTHR30037">
    <property type="entry name" value="DNA-3-METHYLADENINE GLYCOSYLASE 1"/>
    <property type="match status" value="1"/>
</dbReference>
<dbReference type="PANTHER" id="PTHR30037:SF4">
    <property type="entry name" value="DNA-3-METHYLADENINE GLYCOSYLASE I"/>
    <property type="match status" value="1"/>
</dbReference>
<dbReference type="InterPro" id="IPR052891">
    <property type="entry name" value="DNA-3mA_glycosylase"/>
</dbReference>
<dbReference type="GO" id="GO:0046872">
    <property type="term" value="F:metal ion binding"/>
    <property type="evidence" value="ECO:0007669"/>
    <property type="project" value="UniProtKB-KW"/>
</dbReference>
<feature type="binding site" evidence="1">
    <location>
        <position position="214"/>
    </location>
    <ligand>
        <name>Zn(2+)</name>
        <dbReference type="ChEBI" id="CHEBI:29105"/>
    </ligand>
</feature>
<dbReference type="NCBIfam" id="TIGR00624">
    <property type="entry name" value="tag"/>
    <property type="match status" value="1"/>
</dbReference>
<dbReference type="Proteomes" id="UP000503540">
    <property type="component" value="Chromosome"/>
</dbReference>
<proteinExistence type="predicted"/>
<dbReference type="KEGG" id="nah:F5544_37655"/>
<evidence type="ECO:0000256" key="1">
    <source>
        <dbReference type="PIRSR" id="PIRSR604597-1"/>
    </source>
</evidence>
<dbReference type="AlphaFoldDB" id="A0A6G9YQI4"/>
<dbReference type="Gene3D" id="1.10.340.30">
    <property type="entry name" value="Hypothetical protein, domain 2"/>
    <property type="match status" value="1"/>
</dbReference>
<sequence>MGAGPPRRPHRRTAGAAGPGAQRRCGGRPPGRTRIGQPLTAPDTLIRCPWAGPDELYLRYHDTEWGRELHGDDAMFERLCLEAFQSGLSWITILRKRPAFRAAFAGFAIERVAEFGDDDVARLLADSGIVRNRSKIEAAIANARVARDLDIGLDDLLWSFAPEPRPRPRTVADVPATTPESVALAKELKRRGFRFVGPTTAYALMQATGMVDDHLADCWVESDPPDTATAITFRTQVSVHSGDREE</sequence>
<feature type="compositionally biased region" description="Low complexity" evidence="2">
    <location>
        <begin position="14"/>
        <end position="24"/>
    </location>
</feature>
<dbReference type="SUPFAM" id="SSF48150">
    <property type="entry name" value="DNA-glycosylase"/>
    <property type="match status" value="1"/>
</dbReference>
<name>A0A6G9YQI4_9NOCA</name>
<dbReference type="EMBL" id="CP046172">
    <property type="protein sequence ID" value="QIS15357.1"/>
    <property type="molecule type" value="Genomic_DNA"/>
</dbReference>